<evidence type="ECO:0000256" key="19">
    <source>
        <dbReference type="ARBA" id="ARBA00023876"/>
    </source>
</evidence>
<dbReference type="InterPro" id="IPR003598">
    <property type="entry name" value="Ig_sub2"/>
</dbReference>
<feature type="domain" description="Ig-like" evidence="24">
    <location>
        <begin position="272"/>
        <end position="369"/>
    </location>
</feature>
<evidence type="ECO:0000256" key="17">
    <source>
        <dbReference type="ARBA" id="ARBA00023319"/>
    </source>
</evidence>
<reference evidence="26" key="1">
    <citation type="journal article" date="2011" name="Nat. Biotechnol.">
        <title>The genomic sequence of the Chinese hamster ovary (CHO)-K1 cell line.</title>
        <authorList>
            <person name="Xu X."/>
            <person name="Nagarajan H."/>
            <person name="Lewis N.E."/>
            <person name="Pan S."/>
            <person name="Cai Z."/>
            <person name="Liu X."/>
            <person name="Chen W."/>
            <person name="Xie M."/>
            <person name="Wang W."/>
            <person name="Hammond S."/>
            <person name="Andersen M.R."/>
            <person name="Neff N."/>
            <person name="Passarelli B."/>
            <person name="Koh W."/>
            <person name="Fan H.C."/>
            <person name="Wang J."/>
            <person name="Gui Y."/>
            <person name="Lee K.H."/>
            <person name="Betenbaugh M.J."/>
            <person name="Quake S.R."/>
            <person name="Famili I."/>
            <person name="Palsson B.O."/>
            <person name="Wang J."/>
        </authorList>
    </citation>
    <scope>NUCLEOTIDE SEQUENCE [LARGE SCALE GENOMIC DNA]</scope>
    <source>
        <strain evidence="26">CHO K1 cell line</strain>
    </source>
</reference>
<dbReference type="PANTHER" id="PTHR10075">
    <property type="entry name" value="BASIGIN RELATED"/>
    <property type="match status" value="1"/>
</dbReference>
<dbReference type="GO" id="GO:0016323">
    <property type="term" value="C:basolateral plasma membrane"/>
    <property type="evidence" value="ECO:0007669"/>
    <property type="project" value="UniProtKB-SubCell"/>
</dbReference>
<evidence type="ECO:0000256" key="8">
    <source>
        <dbReference type="ARBA" id="ARBA00022734"/>
    </source>
</evidence>
<dbReference type="PROSITE" id="PS50835">
    <property type="entry name" value="IG_LIKE"/>
    <property type="match status" value="3"/>
</dbReference>
<organism evidence="25 26">
    <name type="scientific">Cricetulus griseus</name>
    <name type="common">Chinese hamster</name>
    <name type="synonym">Cricetulus barabensis griseus</name>
    <dbReference type="NCBI Taxonomy" id="10029"/>
    <lineage>
        <taxon>Eukaryota</taxon>
        <taxon>Metazoa</taxon>
        <taxon>Chordata</taxon>
        <taxon>Craniata</taxon>
        <taxon>Vertebrata</taxon>
        <taxon>Euteleostomi</taxon>
        <taxon>Mammalia</taxon>
        <taxon>Eutheria</taxon>
        <taxon>Euarchontoglires</taxon>
        <taxon>Glires</taxon>
        <taxon>Rodentia</taxon>
        <taxon>Myomorpha</taxon>
        <taxon>Muroidea</taxon>
        <taxon>Cricetidae</taxon>
        <taxon>Cricetinae</taxon>
        <taxon>Cricetulus</taxon>
    </lineage>
</organism>
<dbReference type="GO" id="GO:0001917">
    <property type="term" value="C:photoreceptor inner segment"/>
    <property type="evidence" value="ECO:0007669"/>
    <property type="project" value="UniProtKB-SubCell"/>
</dbReference>
<dbReference type="GO" id="GO:0007156">
    <property type="term" value="P:homophilic cell adhesion via plasma membrane adhesion molecules"/>
    <property type="evidence" value="ECO:0007669"/>
    <property type="project" value="TreeGrafter"/>
</dbReference>
<accession>G3HF38</accession>
<dbReference type="GO" id="GO:0030424">
    <property type="term" value="C:axon"/>
    <property type="evidence" value="ECO:0007669"/>
    <property type="project" value="TreeGrafter"/>
</dbReference>
<dbReference type="InterPro" id="IPR007110">
    <property type="entry name" value="Ig-like_dom"/>
</dbReference>
<gene>
    <name evidence="25" type="ORF">I79_009191</name>
</gene>
<evidence type="ECO:0000256" key="4">
    <source>
        <dbReference type="ARBA" id="ARBA00022475"/>
    </source>
</evidence>
<sequence length="437" mass="47933">MLRTGLFVVRRTPRPAPRRRVRACVLARMRAPLPPSLLIERRSGAALGRGDRAAALLLALGFALLCGQGACAAAGFLKAPLSQEQWAGGSVVLHCEAVGSPIPEIQWWFEGNSPNDSCSQLWDGAWLDRVHIHATYRQHAASTLSVDGLTVEDTGTYECRASSDPDRNHLTRPPRVKWVRAQASVVVLEPGTVVTSINDVGSKTHLTCSLNSSGVDIIGHRWMRGGKILQEDTLPDLQTQYTVDIDDRSGDYACIFLPEPVGRSNIVVEGPPRIKVGKKSEHSSEGENVRLICKSESSHPPVTEWSWFKTSDSGDQLITNSSESKYVVISTADRSELTISNLDINSDPGTYMCNATNTQGSVQEIMTLRVRSRLAALWPFLGIVAEVLVLVTIIFIYEKRRKPDQTLDEDDPGAAPLKGSGHHMNDKDKNVRQRNAT</sequence>
<dbReference type="EMBL" id="JH000325">
    <property type="protein sequence ID" value="EGV99462.1"/>
    <property type="molecule type" value="Genomic_DNA"/>
</dbReference>
<evidence type="ECO:0000256" key="6">
    <source>
        <dbReference type="ARBA" id="ARBA00022692"/>
    </source>
</evidence>
<evidence type="ECO:0000256" key="10">
    <source>
        <dbReference type="ARBA" id="ARBA00022989"/>
    </source>
</evidence>
<evidence type="ECO:0000256" key="13">
    <source>
        <dbReference type="ARBA" id="ARBA00023157"/>
    </source>
</evidence>
<keyword evidence="4" id="KW-1003">Cell membrane</keyword>
<evidence type="ECO:0000256" key="15">
    <source>
        <dbReference type="ARBA" id="ARBA00023180"/>
    </source>
</evidence>
<comment type="function">
    <text evidence="20">Essential for normal retinal maturation and development. Acts as a retinal cell surface receptor for NXNL1 and plays an important role in NXNL1-mediated survival of retinal cone photoreceptors. In association with glucose transporter SLC16A1/GLUT1 and NXNL1, promotes retinal cone survival by enhancing aerobic glycolysis and accelerating the entry of glucose into photoreceptors.</text>
</comment>
<evidence type="ECO:0000256" key="14">
    <source>
        <dbReference type="ARBA" id="ARBA00023170"/>
    </source>
</evidence>
<dbReference type="FunFam" id="2.60.40.10:FF:001329">
    <property type="entry name" value="Basigin"/>
    <property type="match status" value="1"/>
</dbReference>
<evidence type="ECO:0000256" key="22">
    <source>
        <dbReference type="SAM" id="MobiDB-lite"/>
    </source>
</evidence>
<evidence type="ECO:0000256" key="5">
    <source>
        <dbReference type="ARBA" id="ARBA00022553"/>
    </source>
</evidence>
<feature type="domain" description="Ig-like" evidence="24">
    <location>
        <begin position="88"/>
        <end position="171"/>
    </location>
</feature>
<keyword evidence="6 23" id="KW-0812">Transmembrane</keyword>
<evidence type="ECO:0000256" key="7">
    <source>
        <dbReference type="ARBA" id="ARBA00022729"/>
    </source>
</evidence>
<keyword evidence="13" id="KW-1015">Disulfide bond</keyword>
<dbReference type="Proteomes" id="UP000001075">
    <property type="component" value="Unassembled WGS sequence"/>
</dbReference>
<evidence type="ECO:0000313" key="25">
    <source>
        <dbReference type="EMBL" id="EGV99462.1"/>
    </source>
</evidence>
<keyword evidence="16" id="KW-0966">Cell projection</keyword>
<evidence type="ECO:0000256" key="23">
    <source>
        <dbReference type="SAM" id="Phobius"/>
    </source>
</evidence>
<dbReference type="InterPro" id="IPR036179">
    <property type="entry name" value="Ig-like_dom_sf"/>
</dbReference>
<protein>
    <recommendedName>
        <fullName evidence="19">Basigin</fullName>
    </recommendedName>
</protein>
<dbReference type="InterPro" id="IPR013783">
    <property type="entry name" value="Ig-like_fold"/>
</dbReference>
<dbReference type="FunFam" id="2.60.40.10:FF:000291">
    <property type="entry name" value="Neuroplastin b"/>
    <property type="match status" value="1"/>
</dbReference>
<evidence type="ECO:0000256" key="9">
    <source>
        <dbReference type="ARBA" id="ARBA00022824"/>
    </source>
</evidence>
<keyword evidence="10 23" id="KW-1133">Transmembrane helix</keyword>
<evidence type="ECO:0000313" key="26">
    <source>
        <dbReference type="Proteomes" id="UP000001075"/>
    </source>
</evidence>
<evidence type="ECO:0000256" key="3">
    <source>
        <dbReference type="ARBA" id="ARBA00004504"/>
    </source>
</evidence>
<dbReference type="FunCoup" id="G3HF38">
    <property type="interactions" value="756"/>
</dbReference>
<evidence type="ECO:0000256" key="1">
    <source>
        <dbReference type="ARBA" id="ARBA00004115"/>
    </source>
</evidence>
<dbReference type="SUPFAM" id="SSF48726">
    <property type="entry name" value="Immunoglobulin"/>
    <property type="match status" value="3"/>
</dbReference>
<dbReference type="SMART" id="SM00408">
    <property type="entry name" value="IGc2"/>
    <property type="match status" value="2"/>
</dbReference>
<dbReference type="GO" id="GO:0098632">
    <property type="term" value="F:cell-cell adhesion mediator activity"/>
    <property type="evidence" value="ECO:0007669"/>
    <property type="project" value="TreeGrafter"/>
</dbReference>
<feature type="domain" description="Ig-like" evidence="24">
    <location>
        <begin position="174"/>
        <end position="254"/>
    </location>
</feature>
<dbReference type="GO" id="GO:0001750">
    <property type="term" value="C:photoreceptor outer segment"/>
    <property type="evidence" value="ECO:0007669"/>
    <property type="project" value="UniProtKB-SubCell"/>
</dbReference>
<dbReference type="PANTHER" id="PTHR10075:SF107">
    <property type="entry name" value="BASIGIN"/>
    <property type="match status" value="1"/>
</dbReference>
<evidence type="ECO:0000256" key="18">
    <source>
        <dbReference type="ARBA" id="ARBA00023768"/>
    </source>
</evidence>
<dbReference type="GO" id="GO:0007411">
    <property type="term" value="P:axon guidance"/>
    <property type="evidence" value="ECO:0007669"/>
    <property type="project" value="TreeGrafter"/>
</dbReference>
<keyword evidence="17" id="KW-0393">Immunoglobulin domain</keyword>
<keyword evidence="8" id="KW-0430">Lectin</keyword>
<keyword evidence="5" id="KW-0597">Phosphoprotein</keyword>
<evidence type="ECO:0000256" key="16">
    <source>
        <dbReference type="ARBA" id="ARBA00023273"/>
    </source>
</evidence>
<dbReference type="GO" id="GO:0005789">
    <property type="term" value="C:endoplasmic reticulum membrane"/>
    <property type="evidence" value="ECO:0007669"/>
    <property type="project" value="UniProtKB-SubCell"/>
</dbReference>
<keyword evidence="11" id="KW-0465">Mannose-binding</keyword>
<feature type="region of interest" description="Disordered" evidence="22">
    <location>
        <begin position="404"/>
        <end position="437"/>
    </location>
</feature>
<dbReference type="GO" id="GO:0005537">
    <property type="term" value="F:D-mannose binding"/>
    <property type="evidence" value="ECO:0007669"/>
    <property type="project" value="UniProtKB-KW"/>
</dbReference>
<proteinExistence type="predicted"/>
<dbReference type="SMART" id="SM00409">
    <property type="entry name" value="IG"/>
    <property type="match status" value="2"/>
</dbReference>
<keyword evidence="9" id="KW-0256">Endoplasmic reticulum</keyword>
<dbReference type="InterPro" id="IPR003599">
    <property type="entry name" value="Ig_sub"/>
</dbReference>
<evidence type="ECO:0000259" key="24">
    <source>
        <dbReference type="PROSITE" id="PS50835"/>
    </source>
</evidence>
<dbReference type="FunFam" id="2.60.40.10:FF:000387">
    <property type="entry name" value="Neuroplastin b"/>
    <property type="match status" value="1"/>
</dbReference>
<comment type="subunit">
    <text evidence="21">Interacts with SLC16A6; this interaction mediates targeting to the plasma membrane.</text>
</comment>
<dbReference type="Gene3D" id="2.60.40.10">
    <property type="entry name" value="Immunoglobulins"/>
    <property type="match status" value="3"/>
</dbReference>
<evidence type="ECO:0000256" key="12">
    <source>
        <dbReference type="ARBA" id="ARBA00023136"/>
    </source>
</evidence>
<keyword evidence="14" id="KW-0675">Receptor</keyword>
<dbReference type="GO" id="GO:0070593">
    <property type="term" value="P:dendrite self-avoidance"/>
    <property type="evidence" value="ECO:0007669"/>
    <property type="project" value="TreeGrafter"/>
</dbReference>
<dbReference type="Pfam" id="PF13927">
    <property type="entry name" value="Ig_3"/>
    <property type="match status" value="2"/>
</dbReference>
<dbReference type="InParanoid" id="G3HF38"/>
<keyword evidence="7" id="KW-0732">Signal</keyword>
<dbReference type="AlphaFoldDB" id="G3HF38"/>
<feature type="transmembrane region" description="Helical" evidence="23">
    <location>
        <begin position="376"/>
        <end position="397"/>
    </location>
</feature>
<keyword evidence="12 23" id="KW-0472">Membrane</keyword>
<evidence type="ECO:0000256" key="11">
    <source>
        <dbReference type="ARBA" id="ARBA00023035"/>
    </source>
</evidence>
<evidence type="ECO:0000256" key="21">
    <source>
        <dbReference type="ARBA" id="ARBA00066216"/>
    </source>
</evidence>
<evidence type="ECO:0000256" key="2">
    <source>
        <dbReference type="ARBA" id="ARBA00004437"/>
    </source>
</evidence>
<name>G3HF38_CRIGR</name>
<dbReference type="STRING" id="10029.G3HF38"/>
<keyword evidence="15" id="KW-0325">Glycoprotein</keyword>
<comment type="subcellular location">
    <subcellularLocation>
        <location evidence="18">Basolateral cell membrane</location>
        <topology evidence="18">Single-pass type I membrane protein</topology>
    </subcellularLocation>
    <subcellularLocation>
        <location evidence="3">Cell projection</location>
        <location evidence="3">Cilium</location>
        <location evidence="3">Photoreceptor outer segment</location>
    </subcellularLocation>
    <subcellularLocation>
        <location evidence="1">Endoplasmic reticulum membrane</location>
        <topology evidence="1">Single-pass type I membrane protein</topology>
    </subcellularLocation>
    <subcellularLocation>
        <location evidence="2">Photoreceptor inner segment</location>
    </subcellularLocation>
</comment>
<evidence type="ECO:0000256" key="20">
    <source>
        <dbReference type="ARBA" id="ARBA00058336"/>
    </source>
</evidence>